<dbReference type="Pfam" id="PF00651">
    <property type="entry name" value="BTB"/>
    <property type="match status" value="1"/>
</dbReference>
<dbReference type="Gene3D" id="3.30.710.10">
    <property type="entry name" value="Potassium Channel Kv1.1, Chain A"/>
    <property type="match status" value="1"/>
</dbReference>
<dbReference type="SMART" id="SM00225">
    <property type="entry name" value="BTB"/>
    <property type="match status" value="1"/>
</dbReference>
<feature type="transmembrane region" description="Helical" evidence="1">
    <location>
        <begin position="315"/>
        <end position="335"/>
    </location>
</feature>
<dbReference type="HOGENOM" id="CLU_036654_0_1_1"/>
<dbReference type="GeneID" id="173540"/>
<dbReference type="Bgee" id="WBGene00018437">
    <property type="expression patterns" value="Expressed in embryo and 4 other cell types or tissues"/>
</dbReference>
<dbReference type="WormBase" id="F45C12.6">
    <property type="protein sequence ID" value="CE10446"/>
    <property type="gene ID" value="WBGene00018437"/>
    <property type="gene designation" value="btb-8"/>
</dbReference>
<dbReference type="STRING" id="6239.F45C12.6.1"/>
<dbReference type="PANTHER" id="PTHR22744">
    <property type="entry name" value="HELIX LOOP HELIX PROTEIN 21-RELATED"/>
    <property type="match status" value="1"/>
</dbReference>
<dbReference type="CTD" id="173540"/>
<dbReference type="PANTHER" id="PTHR22744:SF16">
    <property type="entry name" value="BTB DOMAIN-CONTAINING PROTEIN"/>
    <property type="match status" value="1"/>
</dbReference>
<dbReference type="Proteomes" id="UP000001940">
    <property type="component" value="Chromosome II"/>
</dbReference>
<dbReference type="InParanoid" id="O16744"/>
<dbReference type="PROSITE" id="PS50097">
    <property type="entry name" value="BTB"/>
    <property type="match status" value="1"/>
</dbReference>
<accession>O16744</accession>
<dbReference type="AlphaFoldDB" id="O16744"/>
<dbReference type="PaxDb" id="6239-F45C12.6"/>
<dbReference type="SUPFAM" id="SSF54695">
    <property type="entry name" value="POZ domain"/>
    <property type="match status" value="1"/>
</dbReference>
<dbReference type="InterPro" id="IPR000210">
    <property type="entry name" value="BTB/POZ_dom"/>
</dbReference>
<name>O16744_CAEEL</name>
<keyword evidence="1" id="KW-1133">Transmembrane helix</keyword>
<dbReference type="PhylomeDB" id="O16744"/>
<keyword evidence="4" id="KW-1185">Reference proteome</keyword>
<reference evidence="3 4" key="1">
    <citation type="journal article" date="1998" name="Science">
        <title>Genome sequence of the nematode C. elegans: a platform for investigating biology.</title>
        <authorList>
            <consortium name="The C. elegans sequencing consortium"/>
            <person name="Sulson J.E."/>
            <person name="Waterston R."/>
        </authorList>
    </citation>
    <scope>NUCLEOTIDE SEQUENCE [LARGE SCALE GENOMIC DNA]</scope>
    <source>
        <strain evidence="3 4">Bristol N2</strain>
    </source>
</reference>
<evidence type="ECO:0000313" key="3">
    <source>
        <dbReference type="EMBL" id="CCD71255.1"/>
    </source>
</evidence>
<gene>
    <name evidence="3 5" type="primary">btb-8</name>
    <name evidence="3" type="ORF">CELE_F45C12.6</name>
    <name evidence="5" type="ORF">F45C12.6</name>
</gene>
<protein>
    <submittedName>
        <fullName evidence="3">BTB domain-containing protein</fullName>
    </submittedName>
</protein>
<keyword evidence="1" id="KW-0812">Transmembrane</keyword>
<dbReference type="EMBL" id="BX284602">
    <property type="protein sequence ID" value="CCD71255.1"/>
    <property type="molecule type" value="Genomic_DNA"/>
</dbReference>
<dbReference type="AGR" id="WB:WBGene00018437"/>
<dbReference type="SMR" id="O16744"/>
<organism evidence="3 4">
    <name type="scientific">Caenorhabditis elegans</name>
    <dbReference type="NCBI Taxonomy" id="6239"/>
    <lineage>
        <taxon>Eukaryota</taxon>
        <taxon>Metazoa</taxon>
        <taxon>Ecdysozoa</taxon>
        <taxon>Nematoda</taxon>
        <taxon>Chromadorea</taxon>
        <taxon>Rhabditida</taxon>
        <taxon>Rhabditina</taxon>
        <taxon>Rhabditomorpha</taxon>
        <taxon>Rhabditoidea</taxon>
        <taxon>Rhabditidae</taxon>
        <taxon>Peloderinae</taxon>
        <taxon>Caenorhabditis</taxon>
    </lineage>
</organism>
<evidence type="ECO:0000313" key="4">
    <source>
        <dbReference type="Proteomes" id="UP000001940"/>
    </source>
</evidence>
<dbReference type="eggNOG" id="ENOG502RFNH">
    <property type="taxonomic scope" value="Eukaryota"/>
</dbReference>
<sequence>MPQPAMETITFSSRPELYKRGYKHSNISISDEFQCELIDMRTSNEKQFQVGMDFYWNEEEIERITGTVTLCYSSGNGFGSWVESETSVDLSKPGLTIGKVFDTNFHVMYTSYRYSLTIHRSHCLHRLYEKMFSPSEQSDAVLLVGDKKLHVNKAFLSCHSTYFRSLFAKQADTGILIEGVTYDEFGLLMSTIYPEMVLSTDKTAELLLRLGDRFKMPAVMHHVETRLIEWTQLTDQKLMFLADKFKLQKLLERTISWIDFLDDSRMLKESAEYSELSDSTKAKILDRLNSLPLSNENYTNYSSDGYFNRDVMRNILFILVGVWLHNTACLIVSFCKSTKN</sequence>
<keyword evidence="1" id="KW-0472">Membrane</keyword>
<dbReference type="OMA" id="TIHRSHC"/>
<dbReference type="PIR" id="T32104">
    <property type="entry name" value="T32104"/>
</dbReference>
<dbReference type="OrthoDB" id="6156804at2759"/>
<dbReference type="RefSeq" id="NP_494057.1">
    <property type="nucleotide sequence ID" value="NM_061656.4"/>
</dbReference>
<dbReference type="CDD" id="cd18186">
    <property type="entry name" value="BTB_POZ_ZBTB_KLHL-like"/>
    <property type="match status" value="1"/>
</dbReference>
<evidence type="ECO:0000256" key="1">
    <source>
        <dbReference type="SAM" id="Phobius"/>
    </source>
</evidence>
<dbReference type="InterPro" id="IPR011333">
    <property type="entry name" value="SKP1/BTB/POZ_sf"/>
</dbReference>
<feature type="domain" description="BTB" evidence="2">
    <location>
        <begin position="138"/>
        <end position="201"/>
    </location>
</feature>
<evidence type="ECO:0000259" key="2">
    <source>
        <dbReference type="PROSITE" id="PS50097"/>
    </source>
</evidence>
<dbReference type="KEGG" id="cel:CELE_F45C12.6"/>
<proteinExistence type="predicted"/>
<dbReference type="UCSC" id="F45C12.6">
    <property type="organism name" value="c. elegans"/>
</dbReference>
<evidence type="ECO:0000313" key="5">
    <source>
        <dbReference type="WormBase" id="F45C12.6"/>
    </source>
</evidence>